<dbReference type="Gene3D" id="2.60.40.1120">
    <property type="entry name" value="Carboxypeptidase-like, regulatory domain"/>
    <property type="match status" value="1"/>
</dbReference>
<keyword evidence="5 8" id="KW-0732">Signal</keyword>
<comment type="caution">
    <text evidence="10">The sequence shown here is derived from an EMBL/GenBank/DDBJ whole genome shotgun (WGS) entry which is preliminary data.</text>
</comment>
<evidence type="ECO:0000256" key="6">
    <source>
        <dbReference type="ARBA" id="ARBA00023136"/>
    </source>
</evidence>
<dbReference type="EMBL" id="SDHW01000001">
    <property type="protein sequence ID" value="RXK61529.1"/>
    <property type="molecule type" value="Genomic_DNA"/>
</dbReference>
<dbReference type="PROSITE" id="PS51257">
    <property type="entry name" value="PROKAR_LIPOPROTEIN"/>
    <property type="match status" value="1"/>
</dbReference>
<evidence type="ECO:0000313" key="10">
    <source>
        <dbReference type="EMBL" id="RXK61529.1"/>
    </source>
</evidence>
<dbReference type="Gene3D" id="2.170.130.10">
    <property type="entry name" value="TonB-dependent receptor, plug domain"/>
    <property type="match status" value="1"/>
</dbReference>
<dbReference type="RefSeq" id="WP_129128902.1">
    <property type="nucleotide sequence ID" value="NZ_SDHW01000001.1"/>
</dbReference>
<dbReference type="GO" id="GO:0015344">
    <property type="term" value="F:siderophore uptake transmembrane transporter activity"/>
    <property type="evidence" value="ECO:0007669"/>
    <property type="project" value="TreeGrafter"/>
</dbReference>
<keyword evidence="7" id="KW-0998">Cell outer membrane</keyword>
<dbReference type="InterPro" id="IPR037066">
    <property type="entry name" value="Plug_dom_sf"/>
</dbReference>
<evidence type="ECO:0000256" key="7">
    <source>
        <dbReference type="ARBA" id="ARBA00023237"/>
    </source>
</evidence>
<name>A0A4Q1CLQ9_9BACT</name>
<dbReference type="InterPro" id="IPR008969">
    <property type="entry name" value="CarboxyPept-like_regulatory"/>
</dbReference>
<keyword evidence="4" id="KW-0812">Transmembrane</keyword>
<feature type="domain" description="Outer membrane protein beta-barrel" evidence="9">
    <location>
        <begin position="378"/>
        <end position="786"/>
    </location>
</feature>
<dbReference type="SUPFAM" id="SSF49464">
    <property type="entry name" value="Carboxypeptidase regulatory domain-like"/>
    <property type="match status" value="1"/>
</dbReference>
<dbReference type="Pfam" id="PF14905">
    <property type="entry name" value="OMP_b-brl_3"/>
    <property type="match status" value="1"/>
</dbReference>
<gene>
    <name evidence="10" type="ORF">ESA94_00475</name>
</gene>
<evidence type="ECO:0000256" key="5">
    <source>
        <dbReference type="ARBA" id="ARBA00022729"/>
    </source>
</evidence>
<reference evidence="10 11" key="1">
    <citation type="submission" date="2019-01" db="EMBL/GenBank/DDBJ databases">
        <title>Lacibacter sp. strain TTM-7.</title>
        <authorList>
            <person name="Chen W.-M."/>
        </authorList>
    </citation>
    <scope>NUCLEOTIDE SEQUENCE [LARGE SCALE GENOMIC DNA]</scope>
    <source>
        <strain evidence="10 11">TTM-7</strain>
    </source>
</reference>
<evidence type="ECO:0000256" key="2">
    <source>
        <dbReference type="ARBA" id="ARBA00022448"/>
    </source>
</evidence>
<keyword evidence="3" id="KW-1134">Transmembrane beta strand</keyword>
<protein>
    <recommendedName>
        <fullName evidence="9">Outer membrane protein beta-barrel domain-containing protein</fullName>
    </recommendedName>
</protein>
<keyword evidence="11" id="KW-1185">Reference proteome</keyword>
<dbReference type="PANTHER" id="PTHR30069">
    <property type="entry name" value="TONB-DEPENDENT OUTER MEMBRANE RECEPTOR"/>
    <property type="match status" value="1"/>
</dbReference>
<dbReference type="OrthoDB" id="905812at2"/>
<evidence type="ECO:0000256" key="3">
    <source>
        <dbReference type="ARBA" id="ARBA00022452"/>
    </source>
</evidence>
<accession>A0A4Q1CLQ9</accession>
<dbReference type="InterPro" id="IPR041700">
    <property type="entry name" value="OMP_b-brl_3"/>
</dbReference>
<dbReference type="Gene3D" id="2.40.170.20">
    <property type="entry name" value="TonB-dependent receptor, beta-barrel domain"/>
    <property type="match status" value="1"/>
</dbReference>
<evidence type="ECO:0000313" key="11">
    <source>
        <dbReference type="Proteomes" id="UP000290204"/>
    </source>
</evidence>
<dbReference type="GO" id="GO:0044718">
    <property type="term" value="P:siderophore transmembrane transport"/>
    <property type="evidence" value="ECO:0007669"/>
    <property type="project" value="TreeGrafter"/>
</dbReference>
<dbReference type="PANTHER" id="PTHR30069:SF29">
    <property type="entry name" value="HEMOGLOBIN AND HEMOGLOBIN-HAPTOGLOBIN-BINDING PROTEIN 1-RELATED"/>
    <property type="match status" value="1"/>
</dbReference>
<dbReference type="Pfam" id="PF13620">
    <property type="entry name" value="CarboxypepD_reg"/>
    <property type="match status" value="1"/>
</dbReference>
<dbReference type="AlphaFoldDB" id="A0A4Q1CLQ9"/>
<evidence type="ECO:0000256" key="1">
    <source>
        <dbReference type="ARBA" id="ARBA00004571"/>
    </source>
</evidence>
<evidence type="ECO:0000256" key="4">
    <source>
        <dbReference type="ARBA" id="ARBA00022692"/>
    </source>
</evidence>
<dbReference type="InterPro" id="IPR036942">
    <property type="entry name" value="Beta-barrel_TonB_sf"/>
</dbReference>
<proteinExistence type="predicted"/>
<evidence type="ECO:0000256" key="8">
    <source>
        <dbReference type="SAM" id="SignalP"/>
    </source>
</evidence>
<keyword evidence="2" id="KW-0813">Transport</keyword>
<sequence>MRFSFLFIILTLISCLVSAQQLKKDGLLVGTVIDTSNQKAVMGATVAAIPYTDTSRQTVFLTDKNGGFHLANLQLGYYKIRISAVGYRTLTIDSIHLRTDRADFNLNDISLSNQSVELSEVVIFVEKPLIESKEGNITFNVGESALSNGSTATELLKQTPLVTTDADGKIAVRGKEPKILIDDKPVELNAQQLQDLLESMPGSMIEKIEVLTNPPPQYANEQGGVINIVTKKGRVGFGARVNLYAGTRGQTGISTNFNYRRQGFAVNLNAGVGYNEFQTDGYSNRTNIYKDSSNQLNTINSSFNKSIRPNLRLNIDYEANKWNSFNFVAQYNQSNSNNSGFNRYTNIDRFNNISRLSERTIASEAANQNPSINFTYIHKSKRPGESIRLISAANFGWSRNTRNYFQEFLYADNTPTGVDSTQRQTNKTKSNGYSVNIIYDRQLSNKKTSLSTGVAYYRTNSDVLLVTEFMKKPEYTFLKSDLLSNDFMFHQDIISARLSMKHIFKPGFSVTAGSAVEQTNFLFELFRDQKTEYNRYLNFLPFANVNRSWKDGTNLTFSYRRTMRRPGIGELNPAIDYGDPYNLRYGNPDLLPSQSHTFDLVAGKTKSKYFTNISIGYNLVEDVFSQIRTLQTDGKTIVTWNNVSNRQEFEASTWAGLTISRKLRANLSASYSYNKYDAYDKLVRKFRDGGTFTSNFSTNYNPNDLWTFTGAFSLNRFANPQGTVRSNISMNIGAQRKLFKKKIIVSINTTDPFIQQNNRVFTYGPNFNLESYSRTQTRNYRITLSYNFNKTSTVKRKTADVLKTIKK</sequence>
<organism evidence="10 11">
    <name type="scientific">Lacibacter luteus</name>
    <dbReference type="NCBI Taxonomy" id="2508719"/>
    <lineage>
        <taxon>Bacteria</taxon>
        <taxon>Pseudomonadati</taxon>
        <taxon>Bacteroidota</taxon>
        <taxon>Chitinophagia</taxon>
        <taxon>Chitinophagales</taxon>
        <taxon>Chitinophagaceae</taxon>
        <taxon>Lacibacter</taxon>
    </lineage>
</organism>
<keyword evidence="6" id="KW-0472">Membrane</keyword>
<feature type="chain" id="PRO_5020573042" description="Outer membrane protein beta-barrel domain-containing protein" evidence="8">
    <location>
        <begin position="20"/>
        <end position="807"/>
    </location>
</feature>
<comment type="subcellular location">
    <subcellularLocation>
        <location evidence="1">Cell outer membrane</location>
        <topology evidence="1">Multi-pass membrane protein</topology>
    </subcellularLocation>
</comment>
<dbReference type="SUPFAM" id="SSF56935">
    <property type="entry name" value="Porins"/>
    <property type="match status" value="1"/>
</dbReference>
<feature type="signal peptide" evidence="8">
    <location>
        <begin position="1"/>
        <end position="19"/>
    </location>
</feature>
<evidence type="ECO:0000259" key="9">
    <source>
        <dbReference type="Pfam" id="PF14905"/>
    </source>
</evidence>
<dbReference type="InterPro" id="IPR039426">
    <property type="entry name" value="TonB-dep_rcpt-like"/>
</dbReference>
<dbReference type="GO" id="GO:0009279">
    <property type="term" value="C:cell outer membrane"/>
    <property type="evidence" value="ECO:0007669"/>
    <property type="project" value="UniProtKB-SubCell"/>
</dbReference>
<dbReference type="Proteomes" id="UP000290204">
    <property type="component" value="Unassembled WGS sequence"/>
</dbReference>